<evidence type="ECO:0000313" key="2">
    <source>
        <dbReference type="EMBL" id="KAL0096603.1"/>
    </source>
</evidence>
<sequence>MNVVESGGREDSRVSYQFFVKTLFQSFLPLTVLLSSRIIYTLLLLWYASLSKYNLNSNKKSGKAVLVQYTDSFYIAVLRNKLTVVGCISLLNYIKWSGISILAVFAEQLKLEFFFTPNLHEQTPRSINREIMEKTYLATSRHTSYIEAFFIFIKLRILKERSKTFWKTFIRRLEATCSKPV</sequence>
<organism evidence="2 3">
    <name type="scientific">Phycomyces blakesleeanus</name>
    <dbReference type="NCBI Taxonomy" id="4837"/>
    <lineage>
        <taxon>Eukaryota</taxon>
        <taxon>Fungi</taxon>
        <taxon>Fungi incertae sedis</taxon>
        <taxon>Mucoromycota</taxon>
        <taxon>Mucoromycotina</taxon>
        <taxon>Mucoromycetes</taxon>
        <taxon>Mucorales</taxon>
        <taxon>Phycomycetaceae</taxon>
        <taxon>Phycomyces</taxon>
    </lineage>
</organism>
<keyword evidence="3" id="KW-1185">Reference proteome</keyword>
<proteinExistence type="predicted"/>
<dbReference type="Proteomes" id="UP001448207">
    <property type="component" value="Unassembled WGS sequence"/>
</dbReference>
<reference evidence="2 3" key="1">
    <citation type="submission" date="2024-04" db="EMBL/GenBank/DDBJ databases">
        <title>Symmetric and asymmetric DNA N6-adenine methylation regulates different biological responses in Mucorales.</title>
        <authorList>
            <consortium name="Lawrence Berkeley National Laboratory"/>
            <person name="Lax C."/>
            <person name="Mondo S.J."/>
            <person name="Osorio-Concepcion M."/>
            <person name="Muszewska A."/>
            <person name="Corrochano-Luque M."/>
            <person name="Gutierrez G."/>
            <person name="Riley R."/>
            <person name="Lipzen A."/>
            <person name="Guo J."/>
            <person name="Hundley H."/>
            <person name="Amirebrahimi M."/>
            <person name="Ng V."/>
            <person name="Lorenzo-Gutierrez D."/>
            <person name="Binder U."/>
            <person name="Yang J."/>
            <person name="Song Y."/>
            <person name="Canovas D."/>
            <person name="Navarro E."/>
            <person name="Freitag M."/>
            <person name="Gabaldon T."/>
            <person name="Grigoriev I.V."/>
            <person name="Corrochano L.M."/>
            <person name="Nicolas F.E."/>
            <person name="Garre V."/>
        </authorList>
    </citation>
    <scope>NUCLEOTIDE SEQUENCE [LARGE SCALE GENOMIC DNA]</scope>
    <source>
        <strain evidence="2 3">L51</strain>
    </source>
</reference>
<keyword evidence="1" id="KW-0812">Transmembrane</keyword>
<gene>
    <name evidence="2" type="ORF">J3Q64DRAFT_1817046</name>
</gene>
<protein>
    <submittedName>
        <fullName evidence="2">Uncharacterized protein</fullName>
    </submittedName>
</protein>
<evidence type="ECO:0000313" key="3">
    <source>
        <dbReference type="Proteomes" id="UP001448207"/>
    </source>
</evidence>
<name>A0ABR3BCT6_PHYBL</name>
<feature type="transmembrane region" description="Helical" evidence="1">
    <location>
        <begin position="27"/>
        <end position="50"/>
    </location>
</feature>
<keyword evidence="1" id="KW-0472">Membrane</keyword>
<dbReference type="EMBL" id="JBCLYO010000001">
    <property type="protein sequence ID" value="KAL0096603.1"/>
    <property type="molecule type" value="Genomic_DNA"/>
</dbReference>
<evidence type="ECO:0000256" key="1">
    <source>
        <dbReference type="SAM" id="Phobius"/>
    </source>
</evidence>
<accession>A0ABR3BCT6</accession>
<comment type="caution">
    <text evidence="2">The sequence shown here is derived from an EMBL/GenBank/DDBJ whole genome shotgun (WGS) entry which is preliminary data.</text>
</comment>
<keyword evidence="1" id="KW-1133">Transmembrane helix</keyword>